<dbReference type="Pfam" id="PF04679">
    <property type="entry name" value="DNA_ligase_A_C"/>
    <property type="match status" value="1"/>
</dbReference>
<evidence type="ECO:0000256" key="3">
    <source>
        <dbReference type="ARBA" id="ARBA00022618"/>
    </source>
</evidence>
<evidence type="ECO:0000256" key="4">
    <source>
        <dbReference type="ARBA" id="ARBA00022705"/>
    </source>
</evidence>
<keyword evidence="3" id="KW-0132">Cell division</keyword>
<protein>
    <recommendedName>
        <fullName evidence="12">DNA ligase</fullName>
        <ecNumber evidence="12">6.5.1.1</ecNumber>
    </recommendedName>
</protein>
<dbReference type="InterPro" id="IPR012310">
    <property type="entry name" value="DNA_ligase_ATP-dep_cent"/>
</dbReference>
<dbReference type="NCBIfam" id="TIGR00574">
    <property type="entry name" value="dnl1"/>
    <property type="match status" value="1"/>
</dbReference>
<dbReference type="GO" id="GO:0006310">
    <property type="term" value="P:DNA recombination"/>
    <property type="evidence" value="ECO:0007669"/>
    <property type="project" value="UniProtKB-KW"/>
</dbReference>
<dbReference type="Pfam" id="PF04675">
    <property type="entry name" value="DNA_ligase_A_N"/>
    <property type="match status" value="1"/>
</dbReference>
<dbReference type="EC" id="6.5.1.1" evidence="12"/>
<accession>A0A1F5FKM8</accession>
<dbReference type="Proteomes" id="UP000176682">
    <property type="component" value="Unassembled WGS sequence"/>
</dbReference>
<reference evidence="15 16" key="1">
    <citation type="journal article" date="2016" name="Nat. Commun.">
        <title>Thousands of microbial genomes shed light on interconnected biogeochemical processes in an aquifer system.</title>
        <authorList>
            <person name="Anantharaman K."/>
            <person name="Brown C.T."/>
            <person name="Hug L.A."/>
            <person name="Sharon I."/>
            <person name="Castelle C.J."/>
            <person name="Probst A.J."/>
            <person name="Thomas B.C."/>
            <person name="Singh A."/>
            <person name="Wilkins M.J."/>
            <person name="Karaoz U."/>
            <person name="Brodie E.L."/>
            <person name="Williams K.H."/>
            <person name="Hubbard S.S."/>
            <person name="Banfield J.F."/>
        </authorList>
    </citation>
    <scope>NUCLEOTIDE SEQUENCE [LARGE SCALE GENOMIC DNA]</scope>
</reference>
<dbReference type="GO" id="GO:0051301">
    <property type="term" value="P:cell division"/>
    <property type="evidence" value="ECO:0007669"/>
    <property type="project" value="UniProtKB-KW"/>
</dbReference>
<name>A0A1F5FKM8_9BACT</name>
<keyword evidence="10" id="KW-0131">Cell cycle</keyword>
<dbReference type="PANTHER" id="PTHR45674">
    <property type="entry name" value="DNA LIGASE 1/3 FAMILY MEMBER"/>
    <property type="match status" value="1"/>
</dbReference>
<organism evidence="15 16">
    <name type="scientific">Candidatus Collierbacteria bacterium RIFOXYB1_FULL_49_13</name>
    <dbReference type="NCBI Taxonomy" id="1817728"/>
    <lineage>
        <taxon>Bacteria</taxon>
        <taxon>Candidatus Collieribacteriota</taxon>
    </lineage>
</organism>
<dbReference type="EMBL" id="MFAM01000002">
    <property type="protein sequence ID" value="OGD80140.1"/>
    <property type="molecule type" value="Genomic_DNA"/>
</dbReference>
<keyword evidence="5 12" id="KW-0547">Nucleotide-binding</keyword>
<evidence type="ECO:0000256" key="8">
    <source>
        <dbReference type="ARBA" id="ARBA00023172"/>
    </source>
</evidence>
<sequence length="565" mass="62987">MKVSTLSEYLDRLERTQSRNEMSQILAEVIREAEKGEASVLMYLLMGRVRPLFDPVEFGVADKQVMKAMVRASGVTEEALGAQYRVLGDLGLVWFAVAKSAGGEKMEVIFLYESLSQIAAESGGGSQERKLMLIEELLGKLTANEGKYVIRILLGKLRLGFSDKTLIDALSISEVGDKGIADKLEYAYQVRPDIGFLVQKVKEVGWKRACEGVGVALGTPMMVMLAARLKTAGEMVKKMGSVAVEPKFDGTRIQIHFQRRGDWKVKTYTRNLEENTYSFPELTKLGDVVDADSLVLDAEAVGVDTKTGKLVPFQMTMTRKRKHDVAEQAGKVPMVFYVFDVMYKDGVSLIDKSYEERRKILTKAVKKNDWLRVDEYKLVTKAEEITKLHQLQIDKGLEGVIVKKIDSQYVPGRTGWRWVKMKEAEGSTGKLSDTIDAVIMGFYSGKGKRAGFGIGKFLVGVRRGEQIVTLTKIGTGLSDEQFKQLKNALDKLVATKADESYVIDKTLVPDVWVEPKLVVEVAADEITISPTYSAGVSLRFPRLVKFRDDKSVQQATTIDEVKQMI</sequence>
<dbReference type="InterPro" id="IPR050191">
    <property type="entry name" value="ATP-dep_DNA_ligase"/>
</dbReference>
<evidence type="ECO:0000256" key="11">
    <source>
        <dbReference type="ARBA" id="ARBA00034003"/>
    </source>
</evidence>
<evidence type="ECO:0000256" key="9">
    <source>
        <dbReference type="ARBA" id="ARBA00023204"/>
    </source>
</evidence>
<evidence type="ECO:0000313" key="16">
    <source>
        <dbReference type="Proteomes" id="UP000176682"/>
    </source>
</evidence>
<dbReference type="GO" id="GO:0003677">
    <property type="term" value="F:DNA binding"/>
    <property type="evidence" value="ECO:0007669"/>
    <property type="project" value="InterPro"/>
</dbReference>
<evidence type="ECO:0000256" key="2">
    <source>
        <dbReference type="ARBA" id="ARBA00022598"/>
    </source>
</evidence>
<comment type="caution">
    <text evidence="15">The sequence shown here is derived from an EMBL/GenBank/DDBJ whole genome shotgun (WGS) entry which is preliminary data.</text>
</comment>
<keyword evidence="8 12" id="KW-0233">DNA recombination</keyword>
<dbReference type="InterPro" id="IPR036599">
    <property type="entry name" value="DNA_ligase_N_sf"/>
</dbReference>
<dbReference type="GO" id="GO:0003910">
    <property type="term" value="F:DNA ligase (ATP) activity"/>
    <property type="evidence" value="ECO:0007669"/>
    <property type="project" value="UniProtKB-EC"/>
</dbReference>
<dbReference type="PANTHER" id="PTHR45674:SF4">
    <property type="entry name" value="DNA LIGASE 1"/>
    <property type="match status" value="1"/>
</dbReference>
<keyword evidence="9 12" id="KW-0234">DNA repair</keyword>
<dbReference type="InterPro" id="IPR012309">
    <property type="entry name" value="DNA_ligase_ATP-dep_C"/>
</dbReference>
<dbReference type="GO" id="GO:0071897">
    <property type="term" value="P:DNA biosynthetic process"/>
    <property type="evidence" value="ECO:0007669"/>
    <property type="project" value="InterPro"/>
</dbReference>
<dbReference type="GO" id="GO:0005524">
    <property type="term" value="F:ATP binding"/>
    <property type="evidence" value="ECO:0007669"/>
    <property type="project" value="UniProtKB-KW"/>
</dbReference>
<evidence type="ECO:0000259" key="14">
    <source>
        <dbReference type="PROSITE" id="PS50160"/>
    </source>
</evidence>
<dbReference type="Gene3D" id="3.30.470.30">
    <property type="entry name" value="DNA ligase/mRNA capping enzyme"/>
    <property type="match status" value="1"/>
</dbReference>
<feature type="domain" description="ATP-dependent DNA ligase family profile" evidence="14">
    <location>
        <begin position="327"/>
        <end position="451"/>
    </location>
</feature>
<gene>
    <name evidence="15" type="ORF">A2368_02975</name>
</gene>
<proteinExistence type="inferred from homology"/>
<dbReference type="InterPro" id="IPR012340">
    <property type="entry name" value="NA-bd_OB-fold"/>
</dbReference>
<evidence type="ECO:0000256" key="7">
    <source>
        <dbReference type="ARBA" id="ARBA00022840"/>
    </source>
</evidence>
<dbReference type="PROSITE" id="PS50160">
    <property type="entry name" value="DNA_LIGASE_A3"/>
    <property type="match status" value="1"/>
</dbReference>
<comment type="catalytic activity">
    <reaction evidence="11 12">
        <text>ATP + (deoxyribonucleotide)n-3'-hydroxyl + 5'-phospho-(deoxyribonucleotide)m = (deoxyribonucleotide)n+m + AMP + diphosphate.</text>
        <dbReference type="EC" id="6.5.1.1"/>
    </reaction>
</comment>
<dbReference type="Pfam" id="PF01068">
    <property type="entry name" value="DNA_ligase_A_M"/>
    <property type="match status" value="1"/>
</dbReference>
<evidence type="ECO:0000256" key="10">
    <source>
        <dbReference type="ARBA" id="ARBA00023306"/>
    </source>
</evidence>
<evidence type="ECO:0000256" key="1">
    <source>
        <dbReference type="ARBA" id="ARBA00007572"/>
    </source>
</evidence>
<dbReference type="SUPFAM" id="SSF56091">
    <property type="entry name" value="DNA ligase/mRNA capping enzyme, catalytic domain"/>
    <property type="match status" value="1"/>
</dbReference>
<dbReference type="SUPFAM" id="SSF50249">
    <property type="entry name" value="Nucleic acid-binding proteins"/>
    <property type="match status" value="1"/>
</dbReference>
<dbReference type="InterPro" id="IPR012308">
    <property type="entry name" value="DNA_ligase_ATP-dep_N"/>
</dbReference>
<keyword evidence="6 12" id="KW-0227">DNA damage</keyword>
<evidence type="ECO:0000313" key="15">
    <source>
        <dbReference type="EMBL" id="OGD80140.1"/>
    </source>
</evidence>
<keyword evidence="7 12" id="KW-0067">ATP-binding</keyword>
<dbReference type="InterPro" id="IPR016059">
    <property type="entry name" value="DNA_ligase_ATP-dep_CS"/>
</dbReference>
<dbReference type="PROSITE" id="PS00697">
    <property type="entry name" value="DNA_LIGASE_A1"/>
    <property type="match status" value="1"/>
</dbReference>
<keyword evidence="4" id="KW-0235">DNA replication</keyword>
<evidence type="ECO:0000256" key="13">
    <source>
        <dbReference type="RuleBase" id="RU004196"/>
    </source>
</evidence>
<dbReference type="SUPFAM" id="SSF117018">
    <property type="entry name" value="ATP-dependent DNA ligase DNA-binding domain"/>
    <property type="match status" value="1"/>
</dbReference>
<dbReference type="AlphaFoldDB" id="A0A1F5FKM8"/>
<dbReference type="InterPro" id="IPR000977">
    <property type="entry name" value="DNA_ligase_ATP-dep"/>
</dbReference>
<dbReference type="GO" id="GO:0006273">
    <property type="term" value="P:lagging strand elongation"/>
    <property type="evidence" value="ECO:0007669"/>
    <property type="project" value="TreeGrafter"/>
</dbReference>
<evidence type="ECO:0000256" key="5">
    <source>
        <dbReference type="ARBA" id="ARBA00022741"/>
    </source>
</evidence>
<keyword evidence="2 12" id="KW-0436">Ligase</keyword>
<dbReference type="GO" id="GO:0006281">
    <property type="term" value="P:DNA repair"/>
    <property type="evidence" value="ECO:0007669"/>
    <property type="project" value="UniProtKB-KW"/>
</dbReference>
<dbReference type="Gene3D" id="1.10.3260.10">
    <property type="entry name" value="DNA ligase, ATP-dependent, N-terminal domain"/>
    <property type="match status" value="1"/>
</dbReference>
<dbReference type="Gene3D" id="2.40.50.140">
    <property type="entry name" value="Nucleic acid-binding proteins"/>
    <property type="match status" value="1"/>
</dbReference>
<evidence type="ECO:0000256" key="12">
    <source>
        <dbReference type="RuleBase" id="RU000617"/>
    </source>
</evidence>
<evidence type="ECO:0000256" key="6">
    <source>
        <dbReference type="ARBA" id="ARBA00022763"/>
    </source>
</evidence>
<comment type="similarity">
    <text evidence="1 13">Belongs to the ATP-dependent DNA ligase family.</text>
</comment>